<sequence>MLSALCWVNRECVRPVPVRLKITEEEAKKIIDDHAHFVSPSSVDFVRHSVSSSDDCSNSESEACILDSMEMASTKEHIDIDGEIDTEESIIKKYNLKDYPESSMSLLSAEDENVSPTKADFERIFADMNTLSLLSPRDDPYLLKSSKSANQDTSGADDFDDYFDEEEDMDDLTIRPTDYLLVTARVPEDDDIAQLEFYVYEESEDNLYVHHDIMLPTFPLCLEWADYATGRDSSNLVAVGSFDPTIEIWDLDIIDPVYPYVMLGSSGDKGPHKEGSKKLSTKKKALVDPWFHTGSIMSISWNAITRFLFLHNFQVSCASFSPFDAPIIASTSFDKSVKIVDMRDPSSSLSIALQSDGEVVKWNPFDANLLAVADENGTVYLIDRRSTEPLSTVEAHSKPISSIDYHPLIPGLLLTSSFDKHLKIWDTLVASTLIFDRKLGAGNLLTGSFCKNSPFLVAYTGTDSQDPHVLNLSNRKSYRSDVQFESMQDLFETRLQSIRTASAT</sequence>
<dbReference type="InterPro" id="IPR036322">
    <property type="entry name" value="WD40_repeat_dom_sf"/>
</dbReference>
<gene>
    <name evidence="2" type="ORF">DI09_45p30</name>
</gene>
<dbReference type="RefSeq" id="XP_013237521.1">
    <property type="nucleotide sequence ID" value="XM_013382067.1"/>
</dbReference>
<protein>
    <submittedName>
        <fullName evidence="2">Uncharacterized protein</fullName>
    </submittedName>
</protein>
<evidence type="ECO:0000313" key="2">
    <source>
        <dbReference type="EMBL" id="KGG51076.1"/>
    </source>
</evidence>
<dbReference type="GO" id="GO:0005634">
    <property type="term" value="C:nucleus"/>
    <property type="evidence" value="ECO:0007669"/>
    <property type="project" value="TreeGrafter"/>
</dbReference>
<dbReference type="InterPro" id="IPR015943">
    <property type="entry name" value="WD40/YVTN_repeat-like_dom_sf"/>
</dbReference>
<keyword evidence="3" id="KW-1185">Reference proteome</keyword>
<dbReference type="VEuPathDB" id="MicrosporidiaDB:DI09_45p30"/>
<dbReference type="GO" id="GO:0006364">
    <property type="term" value="P:rRNA processing"/>
    <property type="evidence" value="ECO:0007669"/>
    <property type="project" value="InterPro"/>
</dbReference>
<name>A0A098VTM5_9MICR</name>
<feature type="repeat" description="WD" evidence="1">
    <location>
        <begin position="393"/>
        <end position="426"/>
    </location>
</feature>
<dbReference type="Proteomes" id="UP000029725">
    <property type="component" value="Unassembled WGS sequence"/>
</dbReference>
<dbReference type="OrthoDB" id="270624at2759"/>
<evidence type="ECO:0000256" key="1">
    <source>
        <dbReference type="PROSITE-ProRule" id="PRU00221"/>
    </source>
</evidence>
<dbReference type="AlphaFoldDB" id="A0A098VTM5"/>
<organism evidence="2 3">
    <name type="scientific">Mitosporidium daphniae</name>
    <dbReference type="NCBI Taxonomy" id="1485682"/>
    <lineage>
        <taxon>Eukaryota</taxon>
        <taxon>Fungi</taxon>
        <taxon>Fungi incertae sedis</taxon>
        <taxon>Microsporidia</taxon>
        <taxon>Mitosporidium</taxon>
    </lineage>
</organism>
<dbReference type="SUPFAM" id="SSF50978">
    <property type="entry name" value="WD40 repeat-like"/>
    <property type="match status" value="1"/>
</dbReference>
<dbReference type="HOGENOM" id="CLU_023867_1_1_1"/>
<dbReference type="PANTHER" id="PTHR14091">
    <property type="entry name" value="PERIODIC TRYPTOPHAN PROTEIN 1"/>
    <property type="match status" value="1"/>
</dbReference>
<dbReference type="Gene3D" id="2.130.10.10">
    <property type="entry name" value="YVTN repeat-like/Quinoprotein amine dehydrogenase"/>
    <property type="match status" value="1"/>
</dbReference>
<dbReference type="SMART" id="SM00320">
    <property type="entry name" value="WD40"/>
    <property type="match status" value="4"/>
</dbReference>
<accession>A0A098VTM5</accession>
<dbReference type="GeneID" id="25260031"/>
<dbReference type="PROSITE" id="PS50294">
    <property type="entry name" value="WD_REPEATS_REGION"/>
    <property type="match status" value="1"/>
</dbReference>
<dbReference type="PROSITE" id="PS50082">
    <property type="entry name" value="WD_REPEATS_2"/>
    <property type="match status" value="1"/>
</dbReference>
<dbReference type="EMBL" id="JMKJ01000399">
    <property type="protein sequence ID" value="KGG51076.1"/>
    <property type="molecule type" value="Genomic_DNA"/>
</dbReference>
<proteinExistence type="predicted"/>
<dbReference type="InterPro" id="IPR044285">
    <property type="entry name" value="PWP1"/>
</dbReference>
<evidence type="ECO:0000313" key="3">
    <source>
        <dbReference type="Proteomes" id="UP000029725"/>
    </source>
</evidence>
<comment type="caution">
    <text evidence="2">The sequence shown here is derived from an EMBL/GenBank/DDBJ whole genome shotgun (WGS) entry which is preliminary data.</text>
</comment>
<reference evidence="2 3" key="1">
    <citation type="submission" date="2014-04" db="EMBL/GenBank/DDBJ databases">
        <title>A new species of microsporidia sheds light on the evolution of extreme parasitism.</title>
        <authorList>
            <person name="Haag K.L."/>
            <person name="James T.Y."/>
            <person name="Larsson R."/>
            <person name="Schaer T.M."/>
            <person name="Refardt D."/>
            <person name="Pombert J.-F."/>
            <person name="Ebert D."/>
        </authorList>
    </citation>
    <scope>NUCLEOTIDE SEQUENCE [LARGE SCALE GENOMIC DNA]</scope>
    <source>
        <strain evidence="2 3">UGP3</strain>
        <tissue evidence="2">Spores</tissue>
    </source>
</reference>
<dbReference type="PANTHER" id="PTHR14091:SF0">
    <property type="entry name" value="PERIODIC TRYPTOPHAN PROTEIN 1 HOMOLOG"/>
    <property type="match status" value="1"/>
</dbReference>
<keyword evidence="1" id="KW-0853">WD repeat</keyword>
<dbReference type="Pfam" id="PF00400">
    <property type="entry name" value="WD40"/>
    <property type="match status" value="2"/>
</dbReference>
<dbReference type="InterPro" id="IPR001680">
    <property type="entry name" value="WD40_rpt"/>
</dbReference>